<proteinExistence type="inferred from homology"/>
<dbReference type="EMBL" id="CAJNBJ010000004">
    <property type="protein sequence ID" value="CAE6738121.1"/>
    <property type="molecule type" value="Genomic_DNA"/>
</dbReference>
<dbReference type="NCBIfam" id="NF009118">
    <property type="entry name" value="PRK12469.1"/>
    <property type="match status" value="1"/>
</dbReference>
<organism evidence="12 13">
    <name type="scientific">Nitrospira defluvii</name>
    <dbReference type="NCBI Taxonomy" id="330214"/>
    <lineage>
        <taxon>Bacteria</taxon>
        <taxon>Pseudomonadati</taxon>
        <taxon>Nitrospirota</taxon>
        <taxon>Nitrospiria</taxon>
        <taxon>Nitrospirales</taxon>
        <taxon>Nitrospiraceae</taxon>
        <taxon>Nitrospira</taxon>
    </lineage>
</organism>
<evidence type="ECO:0000256" key="4">
    <source>
        <dbReference type="ARBA" id="ARBA00022695"/>
    </source>
</evidence>
<sequence length="505" mass="56975">MKLRLDLRLSQKLIMTPQLQQAIKLLQLSRLELQQSLQQHLMENPLLDELVAETEEAEETATTEREQPDTTTTVSGEARGEADDKPAESGENAEEFSASSWEDYFDTDMRRGETEYSSSSKEEFPSYEQTVAKSTSLEDHLVWQLSLSGLSDREKAIGRLIIGNLDDDGYLRMTMEELVAGTEYSVAEAESVLQDVQGFDPNGVAARDLSECLLLQLKFLGRSQIGSLGARPGVLKGSVLEAIVLHHLKDLEKKQYNRIAKALNISMDDVFEATRIIEGLEPKPGRPFSNTQNYAIVPDVFVVKNEGVWEVLLNDDGLPRMRISPYYKQLMASGQSGSAETKAYLDDKLRAAQWVIRSIEQRNKTIVKVVSSIVKFQEGFFEQGIQHLKPLVLKQVAEDIGMHESTISRVTANKYMYCPQGMLELKFFFNAGLQRADQPTDMLSSLTVREMIRQLVAAEDARKPLKDEEIAAKLRTQQVLIARRTVAKYRAEDNIPSATQRRKFF</sequence>
<keyword evidence="13" id="KW-1185">Reference proteome</keyword>
<dbReference type="Gene3D" id="1.10.10.1330">
    <property type="entry name" value="RNA polymerase sigma-54 factor, core-binding domain"/>
    <property type="match status" value="1"/>
</dbReference>
<dbReference type="Pfam" id="PF04552">
    <property type="entry name" value="Sigma54_DBD"/>
    <property type="match status" value="1"/>
</dbReference>
<comment type="caution">
    <text evidence="12">The sequence shown here is derived from an EMBL/GenBank/DDBJ whole genome shotgun (WGS) entry which is preliminary data.</text>
</comment>
<evidence type="ECO:0000256" key="6">
    <source>
        <dbReference type="ARBA" id="ARBA00023082"/>
    </source>
</evidence>
<keyword evidence="8" id="KW-0804">Transcription</keyword>
<dbReference type="NCBIfam" id="TIGR02395">
    <property type="entry name" value="rpoN_sigma"/>
    <property type="match status" value="1"/>
</dbReference>
<dbReference type="Pfam" id="PF00309">
    <property type="entry name" value="Sigma54_AID"/>
    <property type="match status" value="1"/>
</dbReference>
<evidence type="ECO:0000256" key="5">
    <source>
        <dbReference type="ARBA" id="ARBA00023015"/>
    </source>
</evidence>
<dbReference type="PROSITE" id="PS00718">
    <property type="entry name" value="SIGMA54_2"/>
    <property type="match status" value="1"/>
</dbReference>
<evidence type="ECO:0000256" key="8">
    <source>
        <dbReference type="ARBA" id="ARBA00023163"/>
    </source>
</evidence>
<dbReference type="PANTHER" id="PTHR32248:SF4">
    <property type="entry name" value="RNA POLYMERASE SIGMA-54 FACTOR"/>
    <property type="match status" value="1"/>
</dbReference>
<feature type="domain" description="RNA polymerase sigma factor 54 core-binding" evidence="11">
    <location>
        <begin position="127"/>
        <end position="327"/>
    </location>
</feature>
<evidence type="ECO:0000313" key="12">
    <source>
        <dbReference type="EMBL" id="CAE6738121.1"/>
    </source>
</evidence>
<accession>A0ABN7L9B5</accession>
<dbReference type="InterPro" id="IPR007046">
    <property type="entry name" value="RNA_pol_sigma_54_core-bd"/>
</dbReference>
<dbReference type="InterPro" id="IPR000394">
    <property type="entry name" value="RNA_pol_sigma_54"/>
</dbReference>
<gene>
    <name evidence="12" type="primary">rpoN</name>
    <name evidence="12" type="ORF">NSPZN2_120029</name>
</gene>
<dbReference type="PANTHER" id="PTHR32248">
    <property type="entry name" value="RNA POLYMERASE SIGMA-54 FACTOR"/>
    <property type="match status" value="1"/>
</dbReference>
<feature type="compositionally biased region" description="Basic and acidic residues" evidence="9">
    <location>
        <begin position="78"/>
        <end position="88"/>
    </location>
</feature>
<keyword evidence="2" id="KW-0240">DNA-directed RNA polymerase</keyword>
<evidence type="ECO:0000256" key="1">
    <source>
        <dbReference type="ARBA" id="ARBA00008798"/>
    </source>
</evidence>
<dbReference type="Pfam" id="PF04963">
    <property type="entry name" value="Sigma54_CBD"/>
    <property type="match status" value="1"/>
</dbReference>
<dbReference type="InterPro" id="IPR007634">
    <property type="entry name" value="RNA_pol_sigma_54_DNA-bd"/>
</dbReference>
<dbReference type="PROSITE" id="PS00717">
    <property type="entry name" value="SIGMA54_1"/>
    <property type="match status" value="1"/>
</dbReference>
<dbReference type="Proteomes" id="UP000675880">
    <property type="component" value="Unassembled WGS sequence"/>
</dbReference>
<keyword evidence="7" id="KW-0238">DNA-binding</keyword>
<keyword evidence="3" id="KW-0808">Transferase</keyword>
<protein>
    <submittedName>
        <fullName evidence="12">RNA polymerase sigma-54 factor</fullName>
    </submittedName>
</protein>
<reference evidence="12 13" key="1">
    <citation type="submission" date="2021-02" db="EMBL/GenBank/DDBJ databases">
        <authorList>
            <person name="Han P."/>
        </authorList>
    </citation>
    <scope>NUCLEOTIDE SEQUENCE [LARGE SCALE GENOMIC DNA]</scope>
    <source>
        <strain evidence="12">Candidatus Nitrospira sp. ZN2</strain>
    </source>
</reference>
<evidence type="ECO:0000256" key="2">
    <source>
        <dbReference type="ARBA" id="ARBA00022478"/>
    </source>
</evidence>
<evidence type="ECO:0000259" key="10">
    <source>
        <dbReference type="Pfam" id="PF04552"/>
    </source>
</evidence>
<evidence type="ECO:0000313" key="13">
    <source>
        <dbReference type="Proteomes" id="UP000675880"/>
    </source>
</evidence>
<dbReference type="Gene3D" id="1.10.10.60">
    <property type="entry name" value="Homeodomain-like"/>
    <property type="match status" value="1"/>
</dbReference>
<dbReference type="RefSeq" id="WP_213041919.1">
    <property type="nucleotide sequence ID" value="NZ_CAJNBJ010000004.1"/>
</dbReference>
<dbReference type="PROSITE" id="PS50044">
    <property type="entry name" value="SIGMA54_3"/>
    <property type="match status" value="1"/>
</dbReference>
<evidence type="ECO:0000256" key="9">
    <source>
        <dbReference type="SAM" id="MobiDB-lite"/>
    </source>
</evidence>
<evidence type="ECO:0000256" key="7">
    <source>
        <dbReference type="ARBA" id="ARBA00023125"/>
    </source>
</evidence>
<keyword evidence="4" id="KW-0548">Nucleotidyltransferase</keyword>
<name>A0ABN7L9B5_9BACT</name>
<dbReference type="PRINTS" id="PR00045">
    <property type="entry name" value="SIGMA54FCT"/>
</dbReference>
<comment type="similarity">
    <text evidence="1">Belongs to the sigma-54 factor family.</text>
</comment>
<dbReference type="InterPro" id="IPR038709">
    <property type="entry name" value="RpoN_core-bd_sf"/>
</dbReference>
<feature type="domain" description="RNA polymerase sigma factor 54 DNA-binding" evidence="10">
    <location>
        <begin position="343"/>
        <end position="503"/>
    </location>
</feature>
<evidence type="ECO:0000256" key="3">
    <source>
        <dbReference type="ARBA" id="ARBA00022679"/>
    </source>
</evidence>
<keyword evidence="6" id="KW-0731">Sigma factor</keyword>
<dbReference type="PIRSF" id="PIRSF000774">
    <property type="entry name" value="RpoN"/>
    <property type="match status" value="1"/>
</dbReference>
<evidence type="ECO:0000259" key="11">
    <source>
        <dbReference type="Pfam" id="PF04963"/>
    </source>
</evidence>
<keyword evidence="5" id="KW-0805">Transcription regulation</keyword>
<feature type="region of interest" description="Disordered" evidence="9">
    <location>
        <begin position="54"/>
        <end position="104"/>
    </location>
</feature>